<evidence type="ECO:0000313" key="1">
    <source>
        <dbReference type="EMBL" id="KAK0601738.1"/>
    </source>
</evidence>
<name>A0AA39W428_ACESA</name>
<evidence type="ECO:0000313" key="2">
    <source>
        <dbReference type="Proteomes" id="UP001168877"/>
    </source>
</evidence>
<reference evidence="1" key="1">
    <citation type="journal article" date="2022" name="Plant J.">
        <title>Strategies of tolerance reflected in two North American maple genomes.</title>
        <authorList>
            <person name="McEvoy S.L."/>
            <person name="Sezen U.U."/>
            <person name="Trouern-Trend A."/>
            <person name="McMahon S.M."/>
            <person name="Schaberg P.G."/>
            <person name="Yang J."/>
            <person name="Wegrzyn J.L."/>
            <person name="Swenson N.G."/>
        </authorList>
    </citation>
    <scope>NUCLEOTIDE SEQUENCE</scope>
    <source>
        <strain evidence="1">NS2018</strain>
    </source>
</reference>
<comment type="caution">
    <text evidence="1">The sequence shown here is derived from an EMBL/GenBank/DDBJ whole genome shotgun (WGS) entry which is preliminary data.</text>
</comment>
<dbReference type="Proteomes" id="UP001168877">
    <property type="component" value="Unassembled WGS sequence"/>
</dbReference>
<proteinExistence type="predicted"/>
<protein>
    <submittedName>
        <fullName evidence="1">Uncharacterized protein</fullName>
    </submittedName>
</protein>
<organism evidence="1 2">
    <name type="scientific">Acer saccharum</name>
    <name type="common">Sugar maple</name>
    <dbReference type="NCBI Taxonomy" id="4024"/>
    <lineage>
        <taxon>Eukaryota</taxon>
        <taxon>Viridiplantae</taxon>
        <taxon>Streptophyta</taxon>
        <taxon>Embryophyta</taxon>
        <taxon>Tracheophyta</taxon>
        <taxon>Spermatophyta</taxon>
        <taxon>Magnoliopsida</taxon>
        <taxon>eudicotyledons</taxon>
        <taxon>Gunneridae</taxon>
        <taxon>Pentapetalae</taxon>
        <taxon>rosids</taxon>
        <taxon>malvids</taxon>
        <taxon>Sapindales</taxon>
        <taxon>Sapindaceae</taxon>
        <taxon>Hippocastanoideae</taxon>
        <taxon>Acereae</taxon>
        <taxon>Acer</taxon>
    </lineage>
</organism>
<dbReference type="EMBL" id="JAUESC010000003">
    <property type="protein sequence ID" value="KAK0601738.1"/>
    <property type="molecule type" value="Genomic_DNA"/>
</dbReference>
<keyword evidence="2" id="KW-1185">Reference proteome</keyword>
<accession>A0AA39W428</accession>
<reference evidence="1" key="2">
    <citation type="submission" date="2023-06" db="EMBL/GenBank/DDBJ databases">
        <authorList>
            <person name="Swenson N.G."/>
            <person name="Wegrzyn J.L."/>
            <person name="Mcevoy S.L."/>
        </authorList>
    </citation>
    <scope>NUCLEOTIDE SEQUENCE</scope>
    <source>
        <strain evidence="1">NS2018</strain>
        <tissue evidence="1">Leaf</tissue>
    </source>
</reference>
<dbReference type="AlphaFoldDB" id="A0AA39W428"/>
<gene>
    <name evidence="1" type="ORF">LWI29_026971</name>
</gene>
<sequence length="102" mass="11329">MVQTLDPHITIAALKTQQWAQILTLSASSSDMEEAVFYMENILSYSFTDTMMLLSMTSLGVIGAMVKLIDLSKTVATFIVQKILLDARAWTHCAGFDHMLVN</sequence>